<feature type="domain" description="Cellulose-binding Sde182 nucleoside hydrolase-like" evidence="2">
    <location>
        <begin position="40"/>
        <end position="311"/>
    </location>
</feature>
<dbReference type="EMBL" id="CP042912">
    <property type="protein sequence ID" value="QEG20589.1"/>
    <property type="molecule type" value="Genomic_DNA"/>
</dbReference>
<keyword evidence="4" id="KW-1185">Reference proteome</keyword>
<accession>A0A5B9P522</accession>
<dbReference type="InterPro" id="IPR036452">
    <property type="entry name" value="Ribo_hydro-like"/>
</dbReference>
<name>A0A5B9P522_9BACT</name>
<evidence type="ECO:0000256" key="1">
    <source>
        <dbReference type="SAM" id="MobiDB-lite"/>
    </source>
</evidence>
<dbReference type="Gene3D" id="3.90.245.10">
    <property type="entry name" value="Ribonucleoside hydrolase-like"/>
    <property type="match status" value="1"/>
</dbReference>
<feature type="compositionally biased region" description="Basic and acidic residues" evidence="1">
    <location>
        <begin position="312"/>
        <end position="337"/>
    </location>
</feature>
<dbReference type="AlphaFoldDB" id="A0A5B9P522"/>
<reference evidence="3 4" key="1">
    <citation type="submission" date="2019-08" db="EMBL/GenBank/DDBJ databases">
        <title>Deep-cultivation of Planctomycetes and their phenomic and genomic characterization uncovers novel biology.</title>
        <authorList>
            <person name="Wiegand S."/>
            <person name="Jogler M."/>
            <person name="Boedeker C."/>
            <person name="Pinto D."/>
            <person name="Vollmers J."/>
            <person name="Rivas-Marin E."/>
            <person name="Kohn T."/>
            <person name="Peeters S.H."/>
            <person name="Heuer A."/>
            <person name="Rast P."/>
            <person name="Oberbeckmann S."/>
            <person name="Bunk B."/>
            <person name="Jeske O."/>
            <person name="Meyerdierks A."/>
            <person name="Storesund J.E."/>
            <person name="Kallscheuer N."/>
            <person name="Luecker S."/>
            <person name="Lage O.M."/>
            <person name="Pohl T."/>
            <person name="Merkel B.J."/>
            <person name="Hornburger P."/>
            <person name="Mueller R.-W."/>
            <person name="Bruemmer F."/>
            <person name="Labrenz M."/>
            <person name="Spormann A.M."/>
            <person name="Op den Camp H."/>
            <person name="Overmann J."/>
            <person name="Amann R."/>
            <person name="Jetten M.S.M."/>
            <person name="Mascher T."/>
            <person name="Medema M.H."/>
            <person name="Devos D.P."/>
            <person name="Kaster A.-K."/>
            <person name="Ovreas L."/>
            <person name="Rohde M."/>
            <person name="Galperin M.Y."/>
            <person name="Jogler C."/>
        </authorList>
    </citation>
    <scope>NUCLEOTIDE SEQUENCE [LARGE SCALE GENOMIC DNA]</scope>
    <source>
        <strain evidence="3 4">FC18</strain>
    </source>
</reference>
<dbReference type="Pfam" id="PF07632">
    <property type="entry name" value="Sde182_NH-like"/>
    <property type="match status" value="1"/>
</dbReference>
<evidence type="ECO:0000313" key="4">
    <source>
        <dbReference type="Proteomes" id="UP000322214"/>
    </source>
</evidence>
<dbReference type="InterPro" id="IPR011483">
    <property type="entry name" value="Sde182_NH-like"/>
</dbReference>
<protein>
    <recommendedName>
        <fullName evidence="2">Cellulose-binding Sde182 nucleoside hydrolase-like domain-containing protein</fullName>
    </recommendedName>
</protein>
<sequence length="352" mass="39262">MRGVPVSSKLATILTFIACLVACWGNGFADAGFADELRPRLVVMTDIGGDPDDQQSLVRLMVYANKFRIEGLIATASGTPGELDVATTRADLIREIVSVYGEVRANLSRHEDGWPETQSLLECIKSGNPERGRENVGEGNDTEGSNWFIEVVDTASIDDPVNLAIWGGQTDLAQSLWRVRNDRGERGLADFVKKFRVYDIADQDGIANWMRTEFPGMFYILSKAPAGVDMRNAAFRGMYLGGDESLTSAKWIESQIRSTGPLGKLYPTKTWTAPNPHSCMKEGDTPSWFFFLPASGNDPADPGKPGWGGQFRKTEDGWFREDPSDDDPRKTVNRWRPDFQKDFAKRMSWCRE</sequence>
<dbReference type="OrthoDB" id="253051at2"/>
<gene>
    <name evidence="3" type="ORF">MFFC18_04380</name>
</gene>
<dbReference type="Proteomes" id="UP000322214">
    <property type="component" value="Chromosome"/>
</dbReference>
<proteinExistence type="predicted"/>
<feature type="region of interest" description="Disordered" evidence="1">
    <location>
        <begin position="299"/>
        <end position="337"/>
    </location>
</feature>
<dbReference type="KEGG" id="mff:MFFC18_04380"/>
<dbReference type="GO" id="GO:0016799">
    <property type="term" value="F:hydrolase activity, hydrolyzing N-glycosyl compounds"/>
    <property type="evidence" value="ECO:0007669"/>
    <property type="project" value="InterPro"/>
</dbReference>
<dbReference type="STRING" id="980251.GCA_001642875_02377"/>
<organism evidence="3 4">
    <name type="scientific">Mariniblastus fucicola</name>
    <dbReference type="NCBI Taxonomy" id="980251"/>
    <lineage>
        <taxon>Bacteria</taxon>
        <taxon>Pseudomonadati</taxon>
        <taxon>Planctomycetota</taxon>
        <taxon>Planctomycetia</taxon>
        <taxon>Pirellulales</taxon>
        <taxon>Pirellulaceae</taxon>
        <taxon>Mariniblastus</taxon>
    </lineage>
</organism>
<evidence type="ECO:0000313" key="3">
    <source>
        <dbReference type="EMBL" id="QEG20589.1"/>
    </source>
</evidence>
<evidence type="ECO:0000259" key="2">
    <source>
        <dbReference type="Pfam" id="PF07632"/>
    </source>
</evidence>